<reference evidence="3" key="2">
    <citation type="submission" date="2024-07" db="EMBL/GenBank/DDBJ databases">
        <title>Streptomyces haneummycinica sp. nov., a new antibiotic-producing actinobacterium isolated from marine sediment.</title>
        <authorList>
            <person name="Uemura M."/>
            <person name="Hamada M."/>
            <person name="Hirano S."/>
            <person name="Kobayashi K."/>
            <person name="Ohshiro T."/>
            <person name="Kobayashi T."/>
            <person name="Terahara T."/>
        </authorList>
    </citation>
    <scope>NUCLEOTIDE SEQUENCE</scope>
    <source>
        <strain evidence="3">KM77-8</strain>
    </source>
</reference>
<proteinExistence type="predicted"/>
<evidence type="ECO:0008006" key="4">
    <source>
        <dbReference type="Google" id="ProtNLM"/>
    </source>
</evidence>
<gene>
    <name evidence="3" type="ORF">SHKM778_06660</name>
</gene>
<sequence>MVRMAKEAYTHEYALQLRKEQDEGDLTKELASSQETLSAIQADIAQYQAQMDTAVERETNRAEALARQRYVQAESEAKANAALLEAQALDIRAVTTAQAPEILEYRYQQQVLDTLEQVGDHLPRLVRIGGADGTGAAGIDFLELAREMVGERGAELFTEADMAAVRGRLTEVSERIAAREEEIGALLAADRPTVPEMPEAVAADDVSESAEEDQQ</sequence>
<name>A0AAT9HA64_9ACTN</name>
<feature type="coiled-coil region" evidence="1">
    <location>
        <begin position="30"/>
        <end position="57"/>
    </location>
</feature>
<protein>
    <recommendedName>
        <fullName evidence="4">PspA/IM30 family protein</fullName>
    </recommendedName>
</protein>
<dbReference type="AlphaFoldDB" id="A0AAT9HA64"/>
<reference evidence="3" key="1">
    <citation type="submission" date="2024-06" db="EMBL/GenBank/DDBJ databases">
        <authorList>
            <consortium name="consrtm"/>
            <person name="Uemura M."/>
            <person name="Terahara T."/>
        </authorList>
    </citation>
    <scope>NUCLEOTIDE SEQUENCE</scope>
    <source>
        <strain evidence="3">KM77-8</strain>
    </source>
</reference>
<organism evidence="3">
    <name type="scientific">Streptomyces haneummycinicus</name>
    <dbReference type="NCBI Taxonomy" id="3074435"/>
    <lineage>
        <taxon>Bacteria</taxon>
        <taxon>Bacillati</taxon>
        <taxon>Actinomycetota</taxon>
        <taxon>Actinomycetes</taxon>
        <taxon>Kitasatosporales</taxon>
        <taxon>Streptomycetaceae</taxon>
        <taxon>Streptomyces</taxon>
    </lineage>
</organism>
<evidence type="ECO:0000256" key="1">
    <source>
        <dbReference type="SAM" id="Coils"/>
    </source>
</evidence>
<keyword evidence="1" id="KW-0175">Coiled coil</keyword>
<evidence type="ECO:0000313" key="3">
    <source>
        <dbReference type="EMBL" id="BFO14278.1"/>
    </source>
</evidence>
<feature type="region of interest" description="Disordered" evidence="2">
    <location>
        <begin position="191"/>
        <end position="215"/>
    </location>
</feature>
<dbReference type="EMBL" id="AP035768">
    <property type="protein sequence ID" value="BFO14278.1"/>
    <property type="molecule type" value="Genomic_DNA"/>
</dbReference>
<evidence type="ECO:0000256" key="2">
    <source>
        <dbReference type="SAM" id="MobiDB-lite"/>
    </source>
</evidence>
<accession>A0AAT9HA64</accession>
<feature type="compositionally biased region" description="Acidic residues" evidence="2">
    <location>
        <begin position="205"/>
        <end position="215"/>
    </location>
</feature>